<proteinExistence type="predicted"/>
<evidence type="ECO:0000313" key="3">
    <source>
        <dbReference type="Proteomes" id="UP000008694"/>
    </source>
</evidence>
<evidence type="ECO:0000313" key="2">
    <source>
        <dbReference type="EMBL" id="EFH67439.1"/>
    </source>
</evidence>
<keyword evidence="1" id="KW-0812">Transmembrane</keyword>
<dbReference type="EMBL" id="GL348713">
    <property type="protein sequence ID" value="EFH67439.1"/>
    <property type="molecule type" value="Genomic_DNA"/>
</dbReference>
<gene>
    <name evidence="2" type="ORF">ARALYDRAFT_891183</name>
</gene>
<keyword evidence="1" id="KW-0472">Membrane</keyword>
<evidence type="ECO:0000256" key="1">
    <source>
        <dbReference type="SAM" id="Phobius"/>
    </source>
</evidence>
<dbReference type="Gramene" id="scaffold_103977.1">
    <property type="protein sequence ID" value="scaffold_103977.1"/>
    <property type="gene ID" value="scaffold_103977.1"/>
</dbReference>
<organism evidence="3">
    <name type="scientific">Arabidopsis lyrata subsp. lyrata</name>
    <name type="common">Lyre-leaved rock-cress</name>
    <dbReference type="NCBI Taxonomy" id="81972"/>
    <lineage>
        <taxon>Eukaryota</taxon>
        <taxon>Viridiplantae</taxon>
        <taxon>Streptophyta</taxon>
        <taxon>Embryophyta</taxon>
        <taxon>Tracheophyta</taxon>
        <taxon>Spermatophyta</taxon>
        <taxon>Magnoliopsida</taxon>
        <taxon>eudicotyledons</taxon>
        <taxon>Gunneridae</taxon>
        <taxon>Pentapetalae</taxon>
        <taxon>rosids</taxon>
        <taxon>malvids</taxon>
        <taxon>Brassicales</taxon>
        <taxon>Brassicaceae</taxon>
        <taxon>Camelineae</taxon>
        <taxon>Arabidopsis</taxon>
    </lineage>
</organism>
<dbReference type="HOGENOM" id="CLU_2149272_0_0_1"/>
<reference evidence="3" key="1">
    <citation type="journal article" date="2011" name="Nat. Genet.">
        <title>The Arabidopsis lyrata genome sequence and the basis of rapid genome size change.</title>
        <authorList>
            <person name="Hu T.T."/>
            <person name="Pattyn P."/>
            <person name="Bakker E.G."/>
            <person name="Cao J."/>
            <person name="Cheng J.-F."/>
            <person name="Clark R.M."/>
            <person name="Fahlgren N."/>
            <person name="Fawcett J.A."/>
            <person name="Grimwood J."/>
            <person name="Gundlach H."/>
            <person name="Haberer G."/>
            <person name="Hollister J.D."/>
            <person name="Ossowski S."/>
            <person name="Ottilar R.P."/>
            <person name="Salamov A.A."/>
            <person name="Schneeberger K."/>
            <person name="Spannagl M."/>
            <person name="Wang X."/>
            <person name="Yang L."/>
            <person name="Nasrallah M.E."/>
            <person name="Bergelson J."/>
            <person name="Carrington J.C."/>
            <person name="Gaut B.S."/>
            <person name="Schmutz J."/>
            <person name="Mayer K.F.X."/>
            <person name="Van de Peer Y."/>
            <person name="Grigoriev I.V."/>
            <person name="Nordborg M."/>
            <person name="Weigel D."/>
            <person name="Guo Y.-L."/>
        </authorList>
    </citation>
    <scope>NUCLEOTIDE SEQUENCE [LARGE SCALE GENOMIC DNA]</scope>
    <source>
        <strain evidence="3">cv. MN47</strain>
    </source>
</reference>
<dbReference type="Pfam" id="PF06683">
    <property type="entry name" value="DUF1184"/>
    <property type="match status" value="1"/>
</dbReference>
<protein>
    <submittedName>
        <fullName evidence="2">Uncharacterized protein</fullName>
    </submittedName>
</protein>
<dbReference type="InterPro" id="IPR009568">
    <property type="entry name" value="DUF1184"/>
</dbReference>
<name>D7KL74_ARALL</name>
<dbReference type="Proteomes" id="UP000008694">
    <property type="component" value="Unassembled WGS sequence"/>
</dbReference>
<keyword evidence="1" id="KW-1133">Transmembrane helix</keyword>
<keyword evidence="3" id="KW-1185">Reference proteome</keyword>
<sequence>MESISMTDHVRVVRHNIRLPQSRYIFSLVISFIISFESLLSFISEYSILIYYFICRTDLNKEKEKPKEEAIQLGVELSLFVAEAMFLLSDDLRSTLHFCFNLPLEYCREERL</sequence>
<dbReference type="AlphaFoldDB" id="D7KL74"/>
<accession>D7KL74</accession>
<feature type="transmembrane region" description="Helical" evidence="1">
    <location>
        <begin position="24"/>
        <end position="54"/>
    </location>
</feature>